<comment type="pathway">
    <text evidence="3">Isoprenoid biosynthesis; isopentenyl diphosphate biosynthesis via DXP pathway; isopentenyl diphosphate from 1-deoxy-D-xylulose 5-phosphate: step 2/6.</text>
</comment>
<dbReference type="Gene3D" id="3.90.550.10">
    <property type="entry name" value="Spore Coat Polysaccharide Biosynthesis Protein SpsA, Chain A"/>
    <property type="match status" value="1"/>
</dbReference>
<gene>
    <name evidence="3 4" type="primary">ispD</name>
    <name evidence="4" type="ORF">Pan265_17670</name>
</gene>
<dbReference type="EC" id="2.7.7.60" evidence="3"/>
<comment type="similarity">
    <text evidence="3">Belongs to the IspD/TarI cytidylyltransferase family. IspD subfamily.</text>
</comment>
<evidence type="ECO:0000256" key="2">
    <source>
        <dbReference type="ARBA" id="ARBA00022695"/>
    </source>
</evidence>
<organism evidence="4 5">
    <name type="scientific">Mucisphaera calidilacus</name>
    <dbReference type="NCBI Taxonomy" id="2527982"/>
    <lineage>
        <taxon>Bacteria</taxon>
        <taxon>Pseudomonadati</taxon>
        <taxon>Planctomycetota</taxon>
        <taxon>Phycisphaerae</taxon>
        <taxon>Phycisphaerales</taxon>
        <taxon>Phycisphaeraceae</taxon>
        <taxon>Mucisphaera</taxon>
    </lineage>
</organism>
<dbReference type="RefSeq" id="WP_236254821.1">
    <property type="nucleotide sequence ID" value="NZ_CP036280.1"/>
</dbReference>
<dbReference type="InterPro" id="IPR001228">
    <property type="entry name" value="IspD"/>
</dbReference>
<feature type="site" description="Positions MEP for the nucleophilic attack" evidence="3">
    <location>
        <position position="159"/>
    </location>
</feature>
<dbReference type="CDD" id="cd02516">
    <property type="entry name" value="CDP-ME_synthetase"/>
    <property type="match status" value="1"/>
</dbReference>
<dbReference type="InterPro" id="IPR050088">
    <property type="entry name" value="IspD/TarI_cytidylyltransf_bact"/>
</dbReference>
<dbReference type="SUPFAM" id="SSF53448">
    <property type="entry name" value="Nucleotide-diphospho-sugar transferases"/>
    <property type="match status" value="1"/>
</dbReference>
<sequence>MRLALILLAAGRGSRFGLSGGRTKVELLLGGRPVFLHALDRFAGVAGMTQRLLVVSPDDQAGFESRWADELRAADARVVAGGLRDRWESVWLALGALEEDVTHVAIHDAARPCTDPASIERVVAGLADYGAVIPALCVSSTLKRSTGDPPGEIHGTVDRSGLVEVQTPQAFERGLLEAAFLEVIEDLRSGHAHVTDDASLIERRGGRVLGVEGDAGNIKITRPGDEVLAEAILRHRYPA</sequence>
<feature type="site" description="Transition state stabilizer" evidence="3">
    <location>
        <position position="15"/>
    </location>
</feature>
<keyword evidence="3" id="KW-0414">Isoprene biosynthesis</keyword>
<dbReference type="AlphaFoldDB" id="A0A518BY73"/>
<evidence type="ECO:0000313" key="4">
    <source>
        <dbReference type="EMBL" id="QDU71908.1"/>
    </source>
</evidence>
<keyword evidence="2 3" id="KW-0548">Nucleotidyltransferase</keyword>
<dbReference type="PANTHER" id="PTHR32125:SF4">
    <property type="entry name" value="2-C-METHYL-D-ERYTHRITOL 4-PHOSPHATE CYTIDYLYLTRANSFERASE, CHLOROPLASTIC"/>
    <property type="match status" value="1"/>
</dbReference>
<proteinExistence type="inferred from homology"/>
<name>A0A518BY73_9BACT</name>
<protein>
    <recommendedName>
        <fullName evidence="3">2-C-methyl-D-erythritol 4-phosphate cytidylyltransferase</fullName>
        <ecNumber evidence="3">2.7.7.60</ecNumber>
    </recommendedName>
    <alternativeName>
        <fullName evidence="3">4-diphosphocytidyl-2C-methyl-D-erythritol synthase</fullName>
    </alternativeName>
    <alternativeName>
        <fullName evidence="3">MEP cytidylyltransferase</fullName>
        <shortName evidence="3">MCT</shortName>
    </alternativeName>
</protein>
<feature type="site" description="Positions MEP for the nucleophilic attack" evidence="3">
    <location>
        <position position="219"/>
    </location>
</feature>
<keyword evidence="1 3" id="KW-0808">Transferase</keyword>
<comment type="catalytic activity">
    <reaction evidence="3">
        <text>2-C-methyl-D-erythritol 4-phosphate + CTP + H(+) = 4-CDP-2-C-methyl-D-erythritol + diphosphate</text>
        <dbReference type="Rhea" id="RHEA:13429"/>
        <dbReference type="ChEBI" id="CHEBI:15378"/>
        <dbReference type="ChEBI" id="CHEBI:33019"/>
        <dbReference type="ChEBI" id="CHEBI:37563"/>
        <dbReference type="ChEBI" id="CHEBI:57823"/>
        <dbReference type="ChEBI" id="CHEBI:58262"/>
        <dbReference type="EC" id="2.7.7.60"/>
    </reaction>
</comment>
<dbReference type="KEGG" id="mcad:Pan265_17670"/>
<evidence type="ECO:0000256" key="3">
    <source>
        <dbReference type="HAMAP-Rule" id="MF_00108"/>
    </source>
</evidence>
<dbReference type="InterPro" id="IPR034683">
    <property type="entry name" value="IspD/TarI"/>
</dbReference>
<dbReference type="EMBL" id="CP036280">
    <property type="protein sequence ID" value="QDU71908.1"/>
    <property type="molecule type" value="Genomic_DNA"/>
</dbReference>
<reference evidence="4 5" key="1">
    <citation type="submission" date="2019-02" db="EMBL/GenBank/DDBJ databases">
        <title>Deep-cultivation of Planctomycetes and their phenomic and genomic characterization uncovers novel biology.</title>
        <authorList>
            <person name="Wiegand S."/>
            <person name="Jogler M."/>
            <person name="Boedeker C."/>
            <person name="Pinto D."/>
            <person name="Vollmers J."/>
            <person name="Rivas-Marin E."/>
            <person name="Kohn T."/>
            <person name="Peeters S.H."/>
            <person name="Heuer A."/>
            <person name="Rast P."/>
            <person name="Oberbeckmann S."/>
            <person name="Bunk B."/>
            <person name="Jeske O."/>
            <person name="Meyerdierks A."/>
            <person name="Storesund J.E."/>
            <person name="Kallscheuer N."/>
            <person name="Luecker S."/>
            <person name="Lage O.M."/>
            <person name="Pohl T."/>
            <person name="Merkel B.J."/>
            <person name="Hornburger P."/>
            <person name="Mueller R.-W."/>
            <person name="Bruemmer F."/>
            <person name="Labrenz M."/>
            <person name="Spormann A.M."/>
            <person name="Op den Camp H."/>
            <person name="Overmann J."/>
            <person name="Amann R."/>
            <person name="Jetten M.S.M."/>
            <person name="Mascher T."/>
            <person name="Medema M.H."/>
            <person name="Devos D.P."/>
            <person name="Kaster A.-K."/>
            <person name="Ovreas L."/>
            <person name="Rohde M."/>
            <person name="Galperin M.Y."/>
            <person name="Jogler C."/>
        </authorList>
    </citation>
    <scope>NUCLEOTIDE SEQUENCE [LARGE SCALE GENOMIC DNA]</scope>
    <source>
        <strain evidence="4 5">Pan265</strain>
    </source>
</reference>
<dbReference type="InterPro" id="IPR029044">
    <property type="entry name" value="Nucleotide-diphossugar_trans"/>
</dbReference>
<dbReference type="PANTHER" id="PTHR32125">
    <property type="entry name" value="2-C-METHYL-D-ERYTHRITOL 4-PHOSPHATE CYTIDYLYLTRANSFERASE, CHLOROPLASTIC"/>
    <property type="match status" value="1"/>
</dbReference>
<evidence type="ECO:0000256" key="1">
    <source>
        <dbReference type="ARBA" id="ARBA00022679"/>
    </source>
</evidence>
<accession>A0A518BY73</accession>
<comment type="function">
    <text evidence="3">Catalyzes the formation of 4-diphosphocytidyl-2-C-methyl-D-erythritol from CTP and 2-C-methyl-D-erythritol 4-phosphate (MEP).</text>
</comment>
<dbReference type="GO" id="GO:0019288">
    <property type="term" value="P:isopentenyl diphosphate biosynthetic process, methylerythritol 4-phosphate pathway"/>
    <property type="evidence" value="ECO:0007669"/>
    <property type="project" value="UniProtKB-UniRule"/>
</dbReference>
<dbReference type="GO" id="GO:0050518">
    <property type="term" value="F:2-C-methyl-D-erythritol 4-phosphate cytidylyltransferase activity"/>
    <property type="evidence" value="ECO:0007669"/>
    <property type="project" value="UniProtKB-UniRule"/>
</dbReference>
<dbReference type="HAMAP" id="MF_00108">
    <property type="entry name" value="IspD"/>
    <property type="match status" value="1"/>
</dbReference>
<evidence type="ECO:0000313" key="5">
    <source>
        <dbReference type="Proteomes" id="UP000320386"/>
    </source>
</evidence>
<keyword evidence="5" id="KW-1185">Reference proteome</keyword>
<dbReference type="Pfam" id="PF01128">
    <property type="entry name" value="IspD"/>
    <property type="match status" value="1"/>
</dbReference>
<dbReference type="UniPathway" id="UPA00056">
    <property type="reaction ID" value="UER00093"/>
</dbReference>
<feature type="site" description="Transition state stabilizer" evidence="3">
    <location>
        <position position="24"/>
    </location>
</feature>
<dbReference type="Proteomes" id="UP000320386">
    <property type="component" value="Chromosome"/>
</dbReference>